<dbReference type="InterPro" id="IPR001110">
    <property type="entry name" value="UPF0012_CS"/>
</dbReference>
<evidence type="ECO:0000256" key="1">
    <source>
        <dbReference type="ARBA" id="ARBA00010613"/>
    </source>
</evidence>
<dbReference type="GO" id="GO:0016787">
    <property type="term" value="F:hydrolase activity"/>
    <property type="evidence" value="ECO:0007669"/>
    <property type="project" value="UniProtKB-KW"/>
</dbReference>
<dbReference type="PROSITE" id="PS50263">
    <property type="entry name" value="CN_HYDROLASE"/>
    <property type="match status" value="1"/>
</dbReference>
<evidence type="ECO:0000313" key="3">
    <source>
        <dbReference type="EMBL" id="KGM06107.1"/>
    </source>
</evidence>
<sequence length="293" mass="32889">MSKVTAAVAQYDVGFFSHWSEFEIKLTQWVQEAASHGAKLLVFPEYGSMELASLFGKDVYSCLSKQLHEMQTIYADYEALYTQLAKQFDVMILASTFPVIQADGSFRNRANLFGVDGLIGYQDKLIMTRFENEQWLIQPGTEIKVIDTDIGRIAINICYDVEFPLIAYQQVKAGADVILAPSCTDTNAGFHRVRIGCQARALENQCFVLQSPTFGNAEWSEAVDVNTGRASIYTPVDYGFPDNGILTQGCHDTAQWVYAKLDLTEIAKVRQEGQVFNYRDWPLQNTLQAPTTN</sequence>
<name>A0A0A0BEJ2_9GAMM</name>
<dbReference type="SUPFAM" id="SSF56317">
    <property type="entry name" value="Carbon-nitrogen hydrolase"/>
    <property type="match status" value="1"/>
</dbReference>
<protein>
    <submittedName>
        <fullName evidence="3">Hydrolase, carbon-nitrogen family</fullName>
    </submittedName>
</protein>
<gene>
    <name evidence="3" type="ORF">LP43_1980</name>
</gene>
<dbReference type="EMBL" id="JRQD01000005">
    <property type="protein sequence ID" value="KGM06107.1"/>
    <property type="molecule type" value="Genomic_DNA"/>
</dbReference>
<dbReference type="AlphaFoldDB" id="A0A0A0BEJ2"/>
<dbReference type="Gene3D" id="3.60.110.10">
    <property type="entry name" value="Carbon-nitrogen hydrolase"/>
    <property type="match status" value="1"/>
</dbReference>
<evidence type="ECO:0000313" key="4">
    <source>
        <dbReference type="Proteomes" id="UP000029999"/>
    </source>
</evidence>
<feature type="domain" description="CN hydrolase" evidence="2">
    <location>
        <begin position="4"/>
        <end position="263"/>
    </location>
</feature>
<dbReference type="RefSeq" id="WP_036314699.1">
    <property type="nucleotide sequence ID" value="NZ_JRQD01000005.1"/>
</dbReference>
<dbReference type="CDD" id="cd07574">
    <property type="entry name" value="nitrilase_Rim1_like"/>
    <property type="match status" value="1"/>
</dbReference>
<evidence type="ECO:0000259" key="2">
    <source>
        <dbReference type="PROSITE" id="PS50263"/>
    </source>
</evidence>
<keyword evidence="3" id="KW-0378">Hydrolase</keyword>
<dbReference type="PANTHER" id="PTHR23088:SF50">
    <property type="entry name" value="HYDROLASE YHCX"/>
    <property type="match status" value="1"/>
</dbReference>
<comment type="similarity">
    <text evidence="1">Belongs to the carbon-nitrogen hydrolase superfamily. NIT1/NIT2 family.</text>
</comment>
<proteinExistence type="inferred from homology"/>
<accession>A0A0A0BEJ2</accession>
<dbReference type="PROSITE" id="PS01227">
    <property type="entry name" value="UPF0012"/>
    <property type="match status" value="1"/>
</dbReference>
<reference evidence="3 4" key="1">
    <citation type="submission" date="2014-09" db="EMBL/GenBank/DDBJ databases">
        <authorList>
            <person name="Grob C."/>
            <person name="Taubert M."/>
            <person name="Howat A.M."/>
            <person name="Burns O.J."/>
            <person name="Dixon J.L."/>
            <person name="Chen Y."/>
            <person name="Murrell J.C."/>
        </authorList>
    </citation>
    <scope>NUCLEOTIDE SEQUENCE [LARGE SCALE GENOMIC DNA]</scope>
    <source>
        <strain evidence="3">L4</strain>
    </source>
</reference>
<dbReference type="Pfam" id="PF00795">
    <property type="entry name" value="CN_hydrolase"/>
    <property type="match status" value="1"/>
</dbReference>
<dbReference type="InterPro" id="IPR003010">
    <property type="entry name" value="C-N_Hydrolase"/>
</dbReference>
<comment type="caution">
    <text evidence="3">The sequence shown here is derived from an EMBL/GenBank/DDBJ whole genome shotgun (WGS) entry which is preliminary data.</text>
</comment>
<organism evidence="3 4">
    <name type="scientific">Methylophaga thiooxydans</name>
    <dbReference type="NCBI Taxonomy" id="392484"/>
    <lineage>
        <taxon>Bacteria</taxon>
        <taxon>Pseudomonadati</taxon>
        <taxon>Pseudomonadota</taxon>
        <taxon>Gammaproteobacteria</taxon>
        <taxon>Thiotrichales</taxon>
        <taxon>Piscirickettsiaceae</taxon>
        <taxon>Methylophaga</taxon>
    </lineage>
</organism>
<dbReference type="Proteomes" id="UP000029999">
    <property type="component" value="Unassembled WGS sequence"/>
</dbReference>
<dbReference type="STRING" id="392484.LP43_1980"/>
<dbReference type="InterPro" id="IPR036526">
    <property type="entry name" value="C-N_Hydrolase_sf"/>
</dbReference>
<dbReference type="PANTHER" id="PTHR23088">
    <property type="entry name" value="NITRILASE-RELATED"/>
    <property type="match status" value="1"/>
</dbReference>